<proteinExistence type="predicted"/>
<sequence>LSSAAPVSVADWKYAEPQIPRNSFLLFFEGFFTPPSPKTLFYPQNHRF</sequence>
<feature type="non-terminal residue" evidence="1">
    <location>
        <position position="1"/>
    </location>
</feature>
<evidence type="ECO:0000313" key="1">
    <source>
        <dbReference type="EMBL" id="MBB5036853.1"/>
    </source>
</evidence>
<dbReference type="Proteomes" id="UP000534294">
    <property type="component" value="Unassembled WGS sequence"/>
</dbReference>
<accession>A0A7W7YIM3</accession>
<dbReference type="EMBL" id="JACHIF010000001">
    <property type="protein sequence ID" value="MBB5036853.1"/>
    <property type="molecule type" value="Genomic_DNA"/>
</dbReference>
<protein>
    <submittedName>
        <fullName evidence="1">Uncharacterized protein</fullName>
    </submittedName>
</protein>
<reference evidence="1 2" key="1">
    <citation type="submission" date="2020-08" db="EMBL/GenBank/DDBJ databases">
        <title>Genomic Encyclopedia of Type Strains, Phase IV (KMG-IV): sequencing the most valuable type-strain genomes for metagenomic binning, comparative biology and taxonomic classification.</title>
        <authorList>
            <person name="Goeker M."/>
        </authorList>
    </citation>
    <scope>NUCLEOTIDE SEQUENCE [LARGE SCALE GENOMIC DNA]</scope>
    <source>
        <strain evidence="1 2">DSM 12251</strain>
    </source>
</reference>
<keyword evidence="2" id="KW-1185">Reference proteome</keyword>
<organism evidence="1 2">
    <name type="scientific">Prosthecobacter dejongeii</name>
    <dbReference type="NCBI Taxonomy" id="48465"/>
    <lineage>
        <taxon>Bacteria</taxon>
        <taxon>Pseudomonadati</taxon>
        <taxon>Verrucomicrobiota</taxon>
        <taxon>Verrucomicrobiia</taxon>
        <taxon>Verrucomicrobiales</taxon>
        <taxon>Verrucomicrobiaceae</taxon>
        <taxon>Prosthecobacter</taxon>
    </lineage>
</organism>
<comment type="caution">
    <text evidence="1">The sequence shown here is derived from an EMBL/GenBank/DDBJ whole genome shotgun (WGS) entry which is preliminary data.</text>
</comment>
<name>A0A7W7YIM3_9BACT</name>
<gene>
    <name evidence="1" type="ORF">HNQ64_001087</name>
</gene>
<evidence type="ECO:0000313" key="2">
    <source>
        <dbReference type="Proteomes" id="UP000534294"/>
    </source>
</evidence>
<dbReference type="AlphaFoldDB" id="A0A7W7YIM3"/>